<evidence type="ECO:0000313" key="3">
    <source>
        <dbReference type="EMBL" id="MVN89734.1"/>
    </source>
</evidence>
<protein>
    <submittedName>
        <fullName evidence="3">Gfo/Idh/MocA family oxidoreductase</fullName>
    </submittedName>
</protein>
<dbReference type="PANTHER" id="PTHR43249">
    <property type="entry name" value="UDP-N-ACETYL-2-AMINO-2-DEOXY-D-GLUCURONATE OXIDASE"/>
    <property type="match status" value="1"/>
</dbReference>
<evidence type="ECO:0000259" key="1">
    <source>
        <dbReference type="Pfam" id="PF01408"/>
    </source>
</evidence>
<organism evidence="3 4">
    <name type="scientific">Mucilaginibacter aquatilis</name>
    <dbReference type="NCBI Taxonomy" id="1517760"/>
    <lineage>
        <taxon>Bacteria</taxon>
        <taxon>Pseudomonadati</taxon>
        <taxon>Bacteroidota</taxon>
        <taxon>Sphingobacteriia</taxon>
        <taxon>Sphingobacteriales</taxon>
        <taxon>Sphingobacteriaceae</taxon>
        <taxon>Mucilaginibacter</taxon>
    </lineage>
</organism>
<keyword evidence="4" id="KW-1185">Reference proteome</keyword>
<name>A0A6I4IPQ5_9SPHI</name>
<dbReference type="Proteomes" id="UP000434850">
    <property type="component" value="Unassembled WGS sequence"/>
</dbReference>
<dbReference type="SUPFAM" id="SSF51735">
    <property type="entry name" value="NAD(P)-binding Rossmann-fold domains"/>
    <property type="match status" value="1"/>
</dbReference>
<proteinExistence type="predicted"/>
<dbReference type="InterPro" id="IPR055170">
    <property type="entry name" value="GFO_IDH_MocA-like_dom"/>
</dbReference>
<dbReference type="OrthoDB" id="9795543at2"/>
<dbReference type="RefSeq" id="WP_157539529.1">
    <property type="nucleotide sequence ID" value="NZ_WQLA01000001.1"/>
</dbReference>
<evidence type="ECO:0000259" key="2">
    <source>
        <dbReference type="Pfam" id="PF22725"/>
    </source>
</evidence>
<dbReference type="PANTHER" id="PTHR43249:SF1">
    <property type="entry name" value="D-GLUCOSIDE 3-DEHYDROGENASE"/>
    <property type="match status" value="1"/>
</dbReference>
<sequence length="327" mass="36256">MQTINWGIIGCGDVTEKKSGPAFNKVPGSKLVAVMRRDATKAADYAMRHNVSKWYANADDLFNDDEVNAVYVATPPSSHLSYAIAALQKGLPVYVEKPVTMNAHGAQQLADAVKQYNGQLIVAHYRRRLPMFLKVKELLQQNRIGSVRTVQLRLWQSRKPALVTKGAPNWRTQPNVSGGGYFHDLSPHQLDLMLYFFGNPVHYSGFSLNQAQATDADDHVCGSVVFENNVVLNGSWCFNVAETENSDLCEIIGNEGKISFPVFGDKVTLKTESGQEVFTFEHPENIQLPMIESMVNYLNGVEANPCTIDEAVTLMKIIDAFATKINT</sequence>
<feature type="domain" description="GFO/IDH/MocA-like oxidoreductase" evidence="2">
    <location>
        <begin position="132"/>
        <end position="258"/>
    </location>
</feature>
<gene>
    <name evidence="3" type="ORF">GO816_01215</name>
</gene>
<dbReference type="Gene3D" id="3.30.360.10">
    <property type="entry name" value="Dihydrodipicolinate Reductase, domain 2"/>
    <property type="match status" value="1"/>
</dbReference>
<dbReference type="AlphaFoldDB" id="A0A6I4IPQ5"/>
<dbReference type="Pfam" id="PF22725">
    <property type="entry name" value="GFO_IDH_MocA_C3"/>
    <property type="match status" value="1"/>
</dbReference>
<comment type="caution">
    <text evidence="3">The sequence shown here is derived from an EMBL/GenBank/DDBJ whole genome shotgun (WGS) entry which is preliminary data.</text>
</comment>
<dbReference type="SUPFAM" id="SSF55347">
    <property type="entry name" value="Glyceraldehyde-3-phosphate dehydrogenase-like, C-terminal domain"/>
    <property type="match status" value="1"/>
</dbReference>
<evidence type="ECO:0000313" key="4">
    <source>
        <dbReference type="Proteomes" id="UP000434850"/>
    </source>
</evidence>
<reference evidence="3 4" key="1">
    <citation type="submission" date="2019-12" db="EMBL/GenBank/DDBJ databases">
        <title>Mucilaginibacter sp. HME9299 genome sequencing and assembly.</title>
        <authorList>
            <person name="Kang H."/>
            <person name="Kim H."/>
            <person name="Joh K."/>
        </authorList>
    </citation>
    <scope>NUCLEOTIDE SEQUENCE [LARGE SCALE GENOMIC DNA]</scope>
    <source>
        <strain evidence="3 4">HME9299</strain>
    </source>
</reference>
<dbReference type="InterPro" id="IPR036291">
    <property type="entry name" value="NAD(P)-bd_dom_sf"/>
</dbReference>
<dbReference type="Gene3D" id="3.40.50.720">
    <property type="entry name" value="NAD(P)-binding Rossmann-like Domain"/>
    <property type="match status" value="1"/>
</dbReference>
<feature type="domain" description="Gfo/Idh/MocA-like oxidoreductase N-terminal" evidence="1">
    <location>
        <begin position="4"/>
        <end position="124"/>
    </location>
</feature>
<dbReference type="InterPro" id="IPR052515">
    <property type="entry name" value="Gfo/Idh/MocA_Oxidoreductase"/>
</dbReference>
<dbReference type="GO" id="GO:0000166">
    <property type="term" value="F:nucleotide binding"/>
    <property type="evidence" value="ECO:0007669"/>
    <property type="project" value="InterPro"/>
</dbReference>
<dbReference type="Pfam" id="PF01408">
    <property type="entry name" value="GFO_IDH_MocA"/>
    <property type="match status" value="1"/>
</dbReference>
<accession>A0A6I4IPQ5</accession>
<dbReference type="EMBL" id="WQLA01000001">
    <property type="protein sequence ID" value="MVN89734.1"/>
    <property type="molecule type" value="Genomic_DNA"/>
</dbReference>
<dbReference type="InterPro" id="IPR000683">
    <property type="entry name" value="Gfo/Idh/MocA-like_OxRdtase_N"/>
</dbReference>